<organism evidence="1 2">
    <name type="scientific">Trifolium medium</name>
    <dbReference type="NCBI Taxonomy" id="97028"/>
    <lineage>
        <taxon>Eukaryota</taxon>
        <taxon>Viridiplantae</taxon>
        <taxon>Streptophyta</taxon>
        <taxon>Embryophyta</taxon>
        <taxon>Tracheophyta</taxon>
        <taxon>Spermatophyta</taxon>
        <taxon>Magnoliopsida</taxon>
        <taxon>eudicotyledons</taxon>
        <taxon>Gunneridae</taxon>
        <taxon>Pentapetalae</taxon>
        <taxon>rosids</taxon>
        <taxon>fabids</taxon>
        <taxon>Fabales</taxon>
        <taxon>Fabaceae</taxon>
        <taxon>Papilionoideae</taxon>
        <taxon>50 kb inversion clade</taxon>
        <taxon>NPAAA clade</taxon>
        <taxon>Hologalegina</taxon>
        <taxon>IRL clade</taxon>
        <taxon>Trifolieae</taxon>
        <taxon>Trifolium</taxon>
    </lineage>
</organism>
<gene>
    <name evidence="1" type="ORF">A2U01_0017230</name>
</gene>
<evidence type="ECO:0000313" key="1">
    <source>
        <dbReference type="EMBL" id="MCH96246.1"/>
    </source>
</evidence>
<keyword evidence="2" id="KW-1185">Reference proteome</keyword>
<accession>A0A392N8X2</accession>
<sequence length="178" mass="20560">SEQDRWLVIPSRSGFGPALGPVQNRQIRAGQLARYSEQKALVGDIVLVLSFALSLDLRWKGEFDFVVEFTFSPLLFRFYMAEPTEELVENHGLVDTITDPKLDWVGSEPREIASVITPTALGLHTVVEDREEGQEKNWDVYCLTEGRRIYSEFSEDEFAMYEFVFKDLRFRFPFSHLA</sequence>
<evidence type="ECO:0000313" key="2">
    <source>
        <dbReference type="Proteomes" id="UP000265520"/>
    </source>
</evidence>
<proteinExistence type="predicted"/>
<comment type="caution">
    <text evidence="1">The sequence shown here is derived from an EMBL/GenBank/DDBJ whole genome shotgun (WGS) entry which is preliminary data.</text>
</comment>
<name>A0A392N8X2_9FABA</name>
<dbReference type="Proteomes" id="UP000265520">
    <property type="component" value="Unassembled WGS sequence"/>
</dbReference>
<reference evidence="1 2" key="1">
    <citation type="journal article" date="2018" name="Front. Plant Sci.">
        <title>Red Clover (Trifolium pratense) and Zigzag Clover (T. medium) - A Picture of Genomic Similarities and Differences.</title>
        <authorList>
            <person name="Dluhosova J."/>
            <person name="Istvanek J."/>
            <person name="Nedelnik J."/>
            <person name="Repkova J."/>
        </authorList>
    </citation>
    <scope>NUCLEOTIDE SEQUENCE [LARGE SCALE GENOMIC DNA]</scope>
    <source>
        <strain evidence="2">cv. 10/8</strain>
        <tissue evidence="1">Leaf</tissue>
    </source>
</reference>
<dbReference type="EMBL" id="LXQA010031878">
    <property type="protein sequence ID" value="MCH96246.1"/>
    <property type="molecule type" value="Genomic_DNA"/>
</dbReference>
<feature type="non-terminal residue" evidence="1">
    <location>
        <position position="1"/>
    </location>
</feature>
<protein>
    <submittedName>
        <fullName evidence="1">Uncharacterized protein</fullName>
    </submittedName>
</protein>
<dbReference type="AlphaFoldDB" id="A0A392N8X2"/>